<dbReference type="SUPFAM" id="SSF48619">
    <property type="entry name" value="Phospholipase A2, PLA2"/>
    <property type="match status" value="1"/>
</dbReference>
<evidence type="ECO:0000313" key="4">
    <source>
        <dbReference type="Proteomes" id="UP000583454"/>
    </source>
</evidence>
<dbReference type="RefSeq" id="WP_246390700.1">
    <property type="nucleotide sequence ID" value="NZ_JACHOP010000014.1"/>
</dbReference>
<dbReference type="InterPro" id="IPR036444">
    <property type="entry name" value="PLipase_A2_dom_sf"/>
</dbReference>
<proteinExistence type="predicted"/>
<evidence type="ECO:0000256" key="2">
    <source>
        <dbReference type="SAM" id="SignalP"/>
    </source>
</evidence>
<dbReference type="EMBL" id="JACHOP010000014">
    <property type="protein sequence ID" value="MBB5758468.1"/>
    <property type="molecule type" value="Genomic_DNA"/>
</dbReference>
<evidence type="ECO:0000256" key="1">
    <source>
        <dbReference type="SAM" id="MobiDB-lite"/>
    </source>
</evidence>
<feature type="signal peptide" evidence="2">
    <location>
        <begin position="1"/>
        <end position="25"/>
    </location>
</feature>
<dbReference type="Proteomes" id="UP000583454">
    <property type="component" value="Unassembled WGS sequence"/>
</dbReference>
<dbReference type="GO" id="GO:0004623">
    <property type="term" value="F:phospholipase A2 activity"/>
    <property type="evidence" value="ECO:0007669"/>
    <property type="project" value="InterPro"/>
</dbReference>
<evidence type="ECO:0000313" key="3">
    <source>
        <dbReference type="EMBL" id="MBB5758468.1"/>
    </source>
</evidence>
<organism evidence="3 4">
    <name type="scientific">Methylorubrum rhodinum</name>
    <dbReference type="NCBI Taxonomy" id="29428"/>
    <lineage>
        <taxon>Bacteria</taxon>
        <taxon>Pseudomonadati</taxon>
        <taxon>Pseudomonadota</taxon>
        <taxon>Alphaproteobacteria</taxon>
        <taxon>Hyphomicrobiales</taxon>
        <taxon>Methylobacteriaceae</taxon>
        <taxon>Methylorubrum</taxon>
    </lineage>
</organism>
<keyword evidence="2" id="KW-0732">Signal</keyword>
<dbReference type="Gene3D" id="1.20.90.10">
    <property type="entry name" value="Phospholipase A2 domain"/>
    <property type="match status" value="1"/>
</dbReference>
<comment type="caution">
    <text evidence="3">The sequence shown here is derived from an EMBL/GenBank/DDBJ whole genome shotgun (WGS) entry which is preliminary data.</text>
</comment>
<feature type="region of interest" description="Disordered" evidence="1">
    <location>
        <begin position="29"/>
        <end position="106"/>
    </location>
</feature>
<accession>A0A840ZN23</accession>
<dbReference type="GO" id="GO:0050482">
    <property type="term" value="P:arachidonate secretion"/>
    <property type="evidence" value="ECO:0007669"/>
    <property type="project" value="InterPro"/>
</dbReference>
<evidence type="ECO:0008006" key="5">
    <source>
        <dbReference type="Google" id="ProtNLM"/>
    </source>
</evidence>
<reference evidence="3 4" key="1">
    <citation type="submission" date="2020-08" db="EMBL/GenBank/DDBJ databases">
        <title>Genomic Encyclopedia of Type Strains, Phase IV (KMG-IV): sequencing the most valuable type-strain genomes for metagenomic binning, comparative biology and taxonomic classification.</title>
        <authorList>
            <person name="Goeker M."/>
        </authorList>
    </citation>
    <scope>NUCLEOTIDE SEQUENCE [LARGE SCALE GENOMIC DNA]</scope>
    <source>
        <strain evidence="3 4">DSM 2163</strain>
    </source>
</reference>
<dbReference type="AlphaFoldDB" id="A0A840ZN23"/>
<keyword evidence="4" id="KW-1185">Reference proteome</keyword>
<gene>
    <name evidence="3" type="ORF">HNR00_003190</name>
</gene>
<sequence length="200" mass="20304">MEPALRPALVLLATMLLAAPQAALAQGSAAPSIVEEVPATEDDVAPGPPPPLPDLADPNGRAGTALNEPDERSGIPKSLRASGSRAGGPANELNPGGRTEAPAPPKGELVNVLAGRALFHGHYCGKGNRGEGIAPIDALDAACMRHDACYGTAGYSSCACDATLRREATLVSDDPSVPLETRRRALSVTQAAAAMACSQP</sequence>
<feature type="chain" id="PRO_5032822592" description="Phospholipase A2 domain-containing protein" evidence="2">
    <location>
        <begin position="26"/>
        <end position="200"/>
    </location>
</feature>
<protein>
    <recommendedName>
        <fullName evidence="5">Phospholipase A2 domain-containing protein</fullName>
    </recommendedName>
</protein>
<name>A0A840ZN23_9HYPH</name>
<dbReference type="GO" id="GO:0006644">
    <property type="term" value="P:phospholipid metabolic process"/>
    <property type="evidence" value="ECO:0007669"/>
    <property type="project" value="InterPro"/>
</dbReference>